<dbReference type="Gene3D" id="3.30.700.10">
    <property type="entry name" value="Glycoprotein, Type 4 Pilin"/>
    <property type="match status" value="1"/>
</dbReference>
<dbReference type="GO" id="GO:0015628">
    <property type="term" value="P:protein secretion by the type II secretion system"/>
    <property type="evidence" value="ECO:0007669"/>
    <property type="project" value="InterPro"/>
</dbReference>
<dbReference type="HOGENOM" id="CLU_041661_1_0_0"/>
<dbReference type="PANTHER" id="PTHR30093">
    <property type="entry name" value="GENERAL SECRETION PATHWAY PROTEIN G"/>
    <property type="match status" value="1"/>
</dbReference>
<dbReference type="Pfam" id="PF07963">
    <property type="entry name" value="N_methyl"/>
    <property type="match status" value="1"/>
</dbReference>
<sequence length="281" mass="31886">MRRAFTLIELLVVIAIIAILAAILFPVFAQAKQAAKVTASMSGLKQVALGLHMYSGDADDMTIPEYGYPENPAVDNNPYHSNTTWVGRMFPYVKNQSLFFDKTISEIHDYNKLYQDPYYPDPYYTYTWAWITTLSLNTQGYANADGGQKCDGTESGSGGNRSLTAIEDIAARLAATPTRYGSIPDWSWMRFYSTSASWPTADVYANTFSWYQTVFDSRKTYGVRFIGAFADGHAGKYGPEKFVKYYSLTPSRTEANTFSEWCTQMNNRKLWDFWGPYWKTS</sequence>
<dbReference type="RefSeq" id="WP_025229553.1">
    <property type="nucleotide sequence ID" value="NZ_CP007139.1"/>
</dbReference>
<dbReference type="AlphaFoldDB" id="A0A068NUN9"/>
<dbReference type="NCBIfam" id="TIGR02532">
    <property type="entry name" value="IV_pilin_GFxxxE"/>
    <property type="match status" value="1"/>
</dbReference>
<accession>A0A068NUN9</accession>
<reference evidence="2 3" key="1">
    <citation type="journal article" date="2014" name="PLoS ONE">
        <title>The first complete genome sequence of the class fimbriimonadia in the phylum armatimonadetes.</title>
        <authorList>
            <person name="Hu Z.Y."/>
            <person name="Wang Y.Z."/>
            <person name="Im W.T."/>
            <person name="Wang S.Y."/>
            <person name="Zhao G.P."/>
            <person name="Zheng H.J."/>
            <person name="Quan Z.X."/>
        </authorList>
    </citation>
    <scope>NUCLEOTIDE SEQUENCE [LARGE SCALE GENOMIC DNA]</scope>
    <source>
        <strain evidence="2">Gsoil 348</strain>
    </source>
</reference>
<name>A0A068NUN9_FIMGI</name>
<keyword evidence="3" id="KW-1185">Reference proteome</keyword>
<protein>
    <recommendedName>
        <fullName evidence="4">Prepilin-type N-terminal cleavage/methylation domain-containing protein</fullName>
    </recommendedName>
</protein>
<dbReference type="STRING" id="661478.OP10G_3117"/>
<dbReference type="EMBL" id="CP007139">
    <property type="protein sequence ID" value="AIE86485.1"/>
    <property type="molecule type" value="Genomic_DNA"/>
</dbReference>
<dbReference type="Proteomes" id="UP000027982">
    <property type="component" value="Chromosome"/>
</dbReference>
<proteinExistence type="predicted"/>
<dbReference type="eggNOG" id="COG2165">
    <property type="taxonomic scope" value="Bacteria"/>
</dbReference>
<dbReference type="PRINTS" id="PR00813">
    <property type="entry name" value="BCTERIALGSPG"/>
</dbReference>
<organism evidence="2 3">
    <name type="scientific">Fimbriimonas ginsengisoli Gsoil 348</name>
    <dbReference type="NCBI Taxonomy" id="661478"/>
    <lineage>
        <taxon>Bacteria</taxon>
        <taxon>Bacillati</taxon>
        <taxon>Armatimonadota</taxon>
        <taxon>Fimbriimonadia</taxon>
        <taxon>Fimbriimonadales</taxon>
        <taxon>Fimbriimonadaceae</taxon>
        <taxon>Fimbriimonas</taxon>
    </lineage>
</organism>
<dbReference type="GO" id="GO:0015627">
    <property type="term" value="C:type II protein secretion system complex"/>
    <property type="evidence" value="ECO:0007669"/>
    <property type="project" value="InterPro"/>
</dbReference>
<evidence type="ECO:0008006" key="4">
    <source>
        <dbReference type="Google" id="ProtNLM"/>
    </source>
</evidence>
<dbReference type="InterPro" id="IPR000983">
    <property type="entry name" value="Bac_GSPG_pilin"/>
</dbReference>
<dbReference type="KEGG" id="fgi:OP10G_3117"/>
<dbReference type="InterPro" id="IPR012902">
    <property type="entry name" value="N_methyl_site"/>
</dbReference>
<dbReference type="SUPFAM" id="SSF54523">
    <property type="entry name" value="Pili subunits"/>
    <property type="match status" value="1"/>
</dbReference>
<keyword evidence="1" id="KW-0488">Methylation</keyword>
<evidence type="ECO:0000256" key="1">
    <source>
        <dbReference type="ARBA" id="ARBA00022481"/>
    </source>
</evidence>
<dbReference type="InterPro" id="IPR045584">
    <property type="entry name" value="Pilin-like"/>
</dbReference>
<dbReference type="OrthoDB" id="9778929at2"/>
<evidence type="ECO:0000313" key="2">
    <source>
        <dbReference type="EMBL" id="AIE86485.1"/>
    </source>
</evidence>
<gene>
    <name evidence="2" type="ORF">OP10G_3117</name>
</gene>
<evidence type="ECO:0000313" key="3">
    <source>
        <dbReference type="Proteomes" id="UP000027982"/>
    </source>
</evidence>